<evidence type="ECO:0000313" key="3">
    <source>
        <dbReference type="EMBL" id="RCV09289.1"/>
    </source>
</evidence>
<name>A0A368PUI1_SETIT</name>
<evidence type="ECO:0000259" key="2">
    <source>
        <dbReference type="Pfam" id="PF23635"/>
    </source>
</evidence>
<dbReference type="PANTHER" id="PTHR32133:SF386">
    <property type="entry name" value="F-BOX DOMAIN-CONTAINING PROTEIN"/>
    <property type="match status" value="1"/>
</dbReference>
<feature type="domain" description="F-box protein AT5G49610-like beta-propeller" evidence="2">
    <location>
        <begin position="92"/>
        <end position="305"/>
    </location>
</feature>
<dbReference type="InterPro" id="IPR036047">
    <property type="entry name" value="F-box-like_dom_sf"/>
</dbReference>
<dbReference type="OrthoDB" id="673458at2759"/>
<evidence type="ECO:0000259" key="1">
    <source>
        <dbReference type="Pfam" id="PF00646"/>
    </source>
</evidence>
<dbReference type="SUPFAM" id="SSF81383">
    <property type="entry name" value="F-box domain"/>
    <property type="match status" value="1"/>
</dbReference>
<dbReference type="Gene3D" id="1.20.1280.50">
    <property type="match status" value="1"/>
</dbReference>
<dbReference type="SUPFAM" id="SSF50965">
    <property type="entry name" value="Galactose oxidase, central domain"/>
    <property type="match status" value="1"/>
</dbReference>
<feature type="domain" description="F-box" evidence="1">
    <location>
        <begin position="8"/>
        <end position="46"/>
    </location>
</feature>
<dbReference type="InterPro" id="IPR056594">
    <property type="entry name" value="AT5G49610-like_b-prop"/>
</dbReference>
<gene>
    <name evidence="3" type="ORF">SETIT_2G015700v2</name>
</gene>
<sequence length="390" mass="42465">MAMAALMDELIEEILRRLPPSEPGCLVHAALVCKRWCSIVSDAGFRRRFGEFHRAPPTLGVVYNAVDGDAYVASFRACASFPHRADRRGEAVLDCRHGRVLLRCMPPVGENLNLPSASTAIHVWDPATNEQWQVPLPYLYPYKFSDVVVLCAATASGTCDHLDCHGGPFLVVIVGTDLKDMFVYTYSSGTAAWSEPSSIHLDAALNSHSMLRPGLVIGDAIYFMHGEQHMILKYDLGGHVISMIDPPFSLHAQGKVSLVATKDGGLGVAYVKGCNLHLWSWRAAGSNGVKRWVNEQVIKLDLAASDTTGGPSTDELDVVGFGEGTDIIFGTAKDGIFVVWRNTGRVMKECGRTAMPFRSLKSMFCYQNFYTPALGAFLKGDETEASVSSA</sequence>
<dbReference type="Pfam" id="PF23635">
    <property type="entry name" value="Beta-prop_AT5G49610-like"/>
    <property type="match status" value="1"/>
</dbReference>
<reference evidence="3" key="1">
    <citation type="journal article" date="2012" name="Nat. Biotechnol.">
        <title>Reference genome sequence of the model plant Setaria.</title>
        <authorList>
            <person name="Bennetzen J.L."/>
            <person name="Schmutz J."/>
            <person name="Wang H."/>
            <person name="Percifield R."/>
            <person name="Hawkins J."/>
            <person name="Pontaroli A.C."/>
            <person name="Estep M."/>
            <person name="Feng L."/>
            <person name="Vaughn J.N."/>
            <person name="Grimwood J."/>
            <person name="Jenkins J."/>
            <person name="Barry K."/>
            <person name="Lindquist E."/>
            <person name="Hellsten U."/>
            <person name="Deshpande S."/>
            <person name="Wang X."/>
            <person name="Wu X."/>
            <person name="Mitros T."/>
            <person name="Triplett J."/>
            <person name="Yang X."/>
            <person name="Ye C.Y."/>
            <person name="Mauro-Herrera M."/>
            <person name="Wang L."/>
            <person name="Li P."/>
            <person name="Sharma M."/>
            <person name="Sharma R."/>
            <person name="Ronald P.C."/>
            <person name="Panaud O."/>
            <person name="Kellogg E.A."/>
            <person name="Brutnell T.P."/>
            <person name="Doust A.N."/>
            <person name="Tuskan G.A."/>
            <person name="Rokhsar D."/>
            <person name="Devos K.M."/>
        </authorList>
    </citation>
    <scope>NUCLEOTIDE SEQUENCE [LARGE SCALE GENOMIC DNA]</scope>
    <source>
        <strain evidence="3">Yugu1</strain>
    </source>
</reference>
<dbReference type="EMBL" id="CM003529">
    <property type="protein sequence ID" value="RCV09289.1"/>
    <property type="molecule type" value="Genomic_DNA"/>
</dbReference>
<protein>
    <submittedName>
        <fullName evidence="3">Uncharacterized protein</fullName>
    </submittedName>
</protein>
<dbReference type="InterPro" id="IPR001810">
    <property type="entry name" value="F-box_dom"/>
</dbReference>
<dbReference type="Pfam" id="PF00646">
    <property type="entry name" value="F-box"/>
    <property type="match status" value="1"/>
</dbReference>
<organism evidence="3">
    <name type="scientific">Setaria italica</name>
    <name type="common">Foxtail millet</name>
    <name type="synonym">Panicum italicum</name>
    <dbReference type="NCBI Taxonomy" id="4555"/>
    <lineage>
        <taxon>Eukaryota</taxon>
        <taxon>Viridiplantae</taxon>
        <taxon>Streptophyta</taxon>
        <taxon>Embryophyta</taxon>
        <taxon>Tracheophyta</taxon>
        <taxon>Spermatophyta</taxon>
        <taxon>Magnoliopsida</taxon>
        <taxon>Liliopsida</taxon>
        <taxon>Poales</taxon>
        <taxon>Poaceae</taxon>
        <taxon>PACMAD clade</taxon>
        <taxon>Panicoideae</taxon>
        <taxon>Panicodae</taxon>
        <taxon>Paniceae</taxon>
        <taxon>Cenchrinae</taxon>
        <taxon>Setaria</taxon>
    </lineage>
</organism>
<reference evidence="3" key="2">
    <citation type="submission" date="2015-07" db="EMBL/GenBank/DDBJ databases">
        <authorList>
            <person name="Noorani M."/>
        </authorList>
    </citation>
    <scope>NUCLEOTIDE SEQUENCE</scope>
    <source>
        <strain evidence="3">Yugu1</strain>
    </source>
</reference>
<accession>A0A368PUI1</accession>
<dbReference type="AlphaFoldDB" id="A0A368PUI1"/>
<proteinExistence type="predicted"/>
<dbReference type="InterPro" id="IPR011043">
    <property type="entry name" value="Gal_Oxase/kelch_b-propeller"/>
</dbReference>
<dbReference type="PANTHER" id="PTHR32133">
    <property type="entry name" value="OS07G0120400 PROTEIN"/>
    <property type="match status" value="1"/>
</dbReference>